<proteinExistence type="inferred from homology"/>
<sequence length="187" mass="21810">MIIHFLNRKISKIPNRCESFKKELEYVKQMWKNRQELKVEDAGIAALFGLECFAWFCAGEIVGRGFTFTGDYMKVLKQEIDSTTIGMQSKRQSLEPKIILDRIRSMAALLFLESHEFSGYNIIVWQLWMNMLGCLNRESITPLKVFIGNILIRPFLNLHFYIQFFSIREHMLSAIIMTPGHIVSLPE</sequence>
<evidence type="ECO:0000256" key="6">
    <source>
        <dbReference type="ARBA" id="ARBA00023065"/>
    </source>
</evidence>
<dbReference type="PANTHER" id="PTHR12386">
    <property type="entry name" value="ATP SYNTHASE SUBUNIT"/>
    <property type="match status" value="1"/>
</dbReference>
<keyword evidence="5" id="KW-0375">Hydrogen ion transport</keyword>
<evidence type="ECO:0000256" key="3">
    <source>
        <dbReference type="ARBA" id="ARBA00022448"/>
    </source>
</evidence>
<dbReference type="Proteomes" id="UP000525078">
    <property type="component" value="Unassembled WGS sequence"/>
</dbReference>
<dbReference type="GO" id="GO:0031966">
    <property type="term" value="C:mitochondrial membrane"/>
    <property type="evidence" value="ECO:0007669"/>
    <property type="project" value="UniProtKB-SubCell"/>
</dbReference>
<gene>
    <name evidence="10" type="ORF">F8388_001955</name>
</gene>
<evidence type="ECO:0000256" key="4">
    <source>
        <dbReference type="ARBA" id="ARBA00022547"/>
    </source>
</evidence>
<evidence type="ECO:0000313" key="11">
    <source>
        <dbReference type="Proteomes" id="UP000525078"/>
    </source>
</evidence>
<evidence type="ECO:0000256" key="2">
    <source>
        <dbReference type="ARBA" id="ARBA00005699"/>
    </source>
</evidence>
<evidence type="ECO:0000313" key="10">
    <source>
        <dbReference type="EMBL" id="KAF4371427.1"/>
    </source>
</evidence>
<evidence type="ECO:0000256" key="9">
    <source>
        <dbReference type="ARBA" id="ARBA00023310"/>
    </source>
</evidence>
<protein>
    <submittedName>
        <fullName evidence="10">Uncharacterized protein</fullName>
    </submittedName>
</protein>
<accession>A0A7J6FLB3</accession>
<dbReference type="GO" id="GO:0015986">
    <property type="term" value="P:proton motive force-driven ATP synthesis"/>
    <property type="evidence" value="ECO:0007669"/>
    <property type="project" value="InterPro"/>
</dbReference>
<keyword evidence="3" id="KW-0813">Transport</keyword>
<dbReference type="InterPro" id="IPR006808">
    <property type="entry name" value="ATP_synth_F0_gsu_mt"/>
</dbReference>
<keyword evidence="6" id="KW-0406">Ion transport</keyword>
<name>A0A7J6FLB3_CANSA</name>
<evidence type="ECO:0000256" key="5">
    <source>
        <dbReference type="ARBA" id="ARBA00022781"/>
    </source>
</evidence>
<keyword evidence="4" id="KW-0138">CF(0)</keyword>
<dbReference type="Pfam" id="PF04718">
    <property type="entry name" value="ATP-synt_G"/>
    <property type="match status" value="1"/>
</dbReference>
<dbReference type="GO" id="GO:0015078">
    <property type="term" value="F:proton transmembrane transporter activity"/>
    <property type="evidence" value="ECO:0007669"/>
    <property type="project" value="InterPro"/>
</dbReference>
<evidence type="ECO:0000256" key="8">
    <source>
        <dbReference type="ARBA" id="ARBA00023136"/>
    </source>
</evidence>
<dbReference type="AlphaFoldDB" id="A0A7J6FLB3"/>
<comment type="subcellular location">
    <subcellularLocation>
        <location evidence="1">Mitochondrion membrane</location>
    </subcellularLocation>
</comment>
<reference evidence="10 11" key="1">
    <citation type="journal article" date="2020" name="bioRxiv">
        <title>Sequence and annotation of 42 cannabis genomes reveals extensive copy number variation in cannabinoid synthesis and pathogen resistance genes.</title>
        <authorList>
            <person name="Mckernan K.J."/>
            <person name="Helbert Y."/>
            <person name="Kane L.T."/>
            <person name="Ebling H."/>
            <person name="Zhang L."/>
            <person name="Liu B."/>
            <person name="Eaton Z."/>
            <person name="Mclaughlin S."/>
            <person name="Kingan S."/>
            <person name="Baybayan P."/>
            <person name="Concepcion G."/>
            <person name="Jordan M."/>
            <person name="Riva A."/>
            <person name="Barbazuk W."/>
            <person name="Harkins T."/>
        </authorList>
    </citation>
    <scope>NUCLEOTIDE SEQUENCE [LARGE SCALE GENOMIC DNA]</scope>
    <source>
        <strain evidence="11">cv. Jamaican Lion 4</strain>
        <tissue evidence="10">Leaf</tissue>
    </source>
</reference>
<keyword evidence="9" id="KW-0066">ATP synthesis</keyword>
<evidence type="ECO:0000256" key="7">
    <source>
        <dbReference type="ARBA" id="ARBA00023128"/>
    </source>
</evidence>
<dbReference type="EMBL" id="JAATIP010000111">
    <property type="protein sequence ID" value="KAF4371427.1"/>
    <property type="molecule type" value="Genomic_DNA"/>
</dbReference>
<organism evidence="10 11">
    <name type="scientific">Cannabis sativa</name>
    <name type="common">Hemp</name>
    <name type="synonym">Marijuana</name>
    <dbReference type="NCBI Taxonomy" id="3483"/>
    <lineage>
        <taxon>Eukaryota</taxon>
        <taxon>Viridiplantae</taxon>
        <taxon>Streptophyta</taxon>
        <taxon>Embryophyta</taxon>
        <taxon>Tracheophyta</taxon>
        <taxon>Spermatophyta</taxon>
        <taxon>Magnoliopsida</taxon>
        <taxon>eudicotyledons</taxon>
        <taxon>Gunneridae</taxon>
        <taxon>Pentapetalae</taxon>
        <taxon>rosids</taxon>
        <taxon>fabids</taxon>
        <taxon>Rosales</taxon>
        <taxon>Cannabaceae</taxon>
        <taxon>Cannabis</taxon>
    </lineage>
</organism>
<keyword evidence="7" id="KW-0496">Mitochondrion</keyword>
<comment type="similarity">
    <text evidence="2">Belongs to the ATPase g subunit family.</text>
</comment>
<comment type="caution">
    <text evidence="10">The sequence shown here is derived from an EMBL/GenBank/DDBJ whole genome shotgun (WGS) entry which is preliminary data.</text>
</comment>
<evidence type="ECO:0000256" key="1">
    <source>
        <dbReference type="ARBA" id="ARBA00004325"/>
    </source>
</evidence>
<keyword evidence="8" id="KW-0472">Membrane</keyword>
<dbReference type="GO" id="GO:0045259">
    <property type="term" value="C:proton-transporting ATP synthase complex"/>
    <property type="evidence" value="ECO:0007669"/>
    <property type="project" value="UniProtKB-KW"/>
</dbReference>